<sequence>MTCKMTLDVKDLQKHLKDDFVSKGEIVNGNTLKLTREQGGTVEVVLPEGQKITSFDLANRGGKNVLELKTSDGKTFTAHLPEAQQTEDKHVTAFEINTVGNDTSLTIRRNDGEKFVVHLPQQQGGGTDLAITGFNYEPRVNNGVTKHMLVITRSDSKTFEAEIPIATGGGNGTDIYLDALVTDAPPVERLEPGTTDGYYFTKNIPLQGVLNNGNHVTTVQPHNRLYFANQMTTDPRDAVERRPIMDIVAHPDGKGIYIVRDDATTSTVVIHGGGGSGGGSGADKFVSSLSSTIEYSDTRTEGGVSYSKATLTAFLSDGTSVSTKLPFEVAFDERTGEQIFPGAGGGAGSGTTVVKDVAPSTSKNRTIVVTDSKGTTKELTLPDNWFNGKDGKDGKDADSVKGQFITQDMFRKFHEANIIAEQLAAPIQIGAYIGNELPLPGNIQAGEAKFVVAPYLPKLASEFVINKPQGAQVHEGTVYNSPLSVRPVKGLATSWVNLIPGFDKIAPADAWSYLESKYYGDEGRTPGFLSGAASNTWHPGHAYRTIPLAKPLLSADNMFLPVPMRFHAFNYHIHGATFAMDVFELVDIADNGGLIQTDKMFYRGTMYTQTFPHGDGYFPAFISVEGLAHAEYLKLASRLSNFVIFRIREIREQEEKNFAADKLFDAYETYGVGRPNHG</sequence>
<name>A0A8S5PK94_9CAUD</name>
<proteinExistence type="predicted"/>
<protein>
    <submittedName>
        <fullName evidence="1">Uncharacterized protein</fullName>
    </submittedName>
</protein>
<organism evidence="1">
    <name type="scientific">Podoviridae sp. ctnCN2</name>
    <dbReference type="NCBI Taxonomy" id="2825274"/>
    <lineage>
        <taxon>Viruses</taxon>
        <taxon>Duplodnaviria</taxon>
        <taxon>Heunggongvirae</taxon>
        <taxon>Uroviricota</taxon>
        <taxon>Caudoviricetes</taxon>
    </lineage>
</organism>
<accession>A0A8S5PK94</accession>
<evidence type="ECO:0000313" key="1">
    <source>
        <dbReference type="EMBL" id="DAE07615.1"/>
    </source>
</evidence>
<reference evidence="1" key="1">
    <citation type="journal article" date="2021" name="Proc. Natl. Acad. Sci. U.S.A.">
        <title>A Catalog of Tens of Thousands of Viruses from Human Metagenomes Reveals Hidden Associations with Chronic Diseases.</title>
        <authorList>
            <person name="Tisza M.J."/>
            <person name="Buck C.B."/>
        </authorList>
    </citation>
    <scope>NUCLEOTIDE SEQUENCE</scope>
    <source>
        <strain evidence="1">CtnCN2</strain>
    </source>
</reference>
<dbReference type="EMBL" id="BK015452">
    <property type="protein sequence ID" value="DAE07615.1"/>
    <property type="molecule type" value="Genomic_DNA"/>
</dbReference>